<keyword evidence="2" id="KW-0472">Membrane</keyword>
<keyword evidence="2" id="KW-0812">Transmembrane</keyword>
<keyword evidence="2" id="KW-1133">Transmembrane helix</keyword>
<sequence length="448" mass="50918">METSFYKNPRPSWLMRQFWKISGGDRYILERSTYSDQVKYTCMGGIVLATGAMAALAGGYAFYTIFAPKGDAIDDIKTIAASGHYDPTDIPTLILATIFGLFWGAIIFNIDRFIVTSTGKGDGTEAITRQELKSALPRLIMGTIIAFTISKPVEIRMFKSEIDAQLYQTQLEAQKQYEIKTRKNFEDRIKDLDKENSGIQNNIEHYMKVIAVKDSLWNLETSKGQGGRGQGEGPMARSYKAERDRVEGEMNRFISLNKSKIDDIQKRRTQMNGELEIALKKNKTVSAGLDGLLERIKISHELAPGISLFITLLFMAIELTPIFFKLMLIKGPYDYMEENIKDLVKAQNGIEIQHDYYKDKEGLERDLVIHHEVDRMTSMKVRVVQAQKELNEYIIDSWKTKQKEAIDNNLEAYVTTLTGETIPVVENDNGQEPVKEEGAQKDNRFTLS</sequence>
<evidence type="ECO:0000256" key="1">
    <source>
        <dbReference type="SAM" id="MobiDB-lite"/>
    </source>
</evidence>
<dbReference type="EMBL" id="JANHOH010000011">
    <property type="protein sequence ID" value="MCQ6961088.1"/>
    <property type="molecule type" value="Genomic_DNA"/>
</dbReference>
<feature type="region of interest" description="Disordered" evidence="1">
    <location>
        <begin position="425"/>
        <end position="448"/>
    </location>
</feature>
<gene>
    <name evidence="3" type="ORF">NPE20_24145</name>
</gene>
<feature type="transmembrane region" description="Helical" evidence="2">
    <location>
        <begin position="302"/>
        <end position="324"/>
    </location>
</feature>
<comment type="caution">
    <text evidence="3">The sequence shown here is derived from an EMBL/GenBank/DDBJ whole genome shotgun (WGS) entry which is preliminary data.</text>
</comment>
<reference evidence="3 4" key="1">
    <citation type="submission" date="2022-07" db="EMBL/GenBank/DDBJ databases">
        <title>Mucilaginibacter sp. JC4.</title>
        <authorList>
            <person name="Le V."/>
            <person name="Ko S.-R."/>
            <person name="Ahn C.-Y."/>
            <person name="Oh H.-M."/>
        </authorList>
    </citation>
    <scope>NUCLEOTIDE SEQUENCE [LARGE SCALE GENOMIC DNA]</scope>
    <source>
        <strain evidence="3 4">JC4</strain>
    </source>
</reference>
<dbReference type="RefSeq" id="WP_256541256.1">
    <property type="nucleotide sequence ID" value="NZ_JANHOH010000011.1"/>
</dbReference>
<dbReference type="Pfam" id="PF14362">
    <property type="entry name" value="DUF4407"/>
    <property type="match status" value="1"/>
</dbReference>
<evidence type="ECO:0000313" key="3">
    <source>
        <dbReference type="EMBL" id="MCQ6961088.1"/>
    </source>
</evidence>
<protein>
    <submittedName>
        <fullName evidence="3">DUF4407 domain-containing protein</fullName>
    </submittedName>
</protein>
<organism evidence="3 4">
    <name type="scientific">Mucilaginibacter aquariorum</name>
    <dbReference type="NCBI Taxonomy" id="2967225"/>
    <lineage>
        <taxon>Bacteria</taxon>
        <taxon>Pseudomonadati</taxon>
        <taxon>Bacteroidota</taxon>
        <taxon>Sphingobacteriia</taxon>
        <taxon>Sphingobacteriales</taxon>
        <taxon>Sphingobacteriaceae</taxon>
        <taxon>Mucilaginibacter</taxon>
    </lineage>
</organism>
<name>A0ABT1TAY4_9SPHI</name>
<accession>A0ABT1TAY4</accession>
<dbReference type="Proteomes" id="UP001204376">
    <property type="component" value="Unassembled WGS sequence"/>
</dbReference>
<feature type="compositionally biased region" description="Basic and acidic residues" evidence="1">
    <location>
        <begin position="433"/>
        <end position="448"/>
    </location>
</feature>
<evidence type="ECO:0000313" key="4">
    <source>
        <dbReference type="Proteomes" id="UP001204376"/>
    </source>
</evidence>
<dbReference type="InterPro" id="IPR025519">
    <property type="entry name" value="DUF4407"/>
</dbReference>
<evidence type="ECO:0000256" key="2">
    <source>
        <dbReference type="SAM" id="Phobius"/>
    </source>
</evidence>
<keyword evidence="4" id="KW-1185">Reference proteome</keyword>
<feature type="transmembrane region" description="Helical" evidence="2">
    <location>
        <begin position="40"/>
        <end position="63"/>
    </location>
</feature>
<proteinExistence type="predicted"/>
<feature type="transmembrane region" description="Helical" evidence="2">
    <location>
        <begin position="90"/>
        <end position="110"/>
    </location>
</feature>